<gene>
    <name evidence="2" type="ORF">Q8F55_001468</name>
</gene>
<reference evidence="2 3" key="1">
    <citation type="submission" date="2023-08" db="EMBL/GenBank/DDBJ databases">
        <title>Annotated Genome Sequence of Vanrija albida AlHP1.</title>
        <authorList>
            <person name="Herzog R."/>
        </authorList>
    </citation>
    <scope>NUCLEOTIDE SEQUENCE [LARGE SCALE GENOMIC DNA]</scope>
    <source>
        <strain evidence="2 3">AlHP1</strain>
    </source>
</reference>
<dbReference type="Proteomes" id="UP001565368">
    <property type="component" value="Unassembled WGS sequence"/>
</dbReference>
<accession>A0ABR3QGZ2</accession>
<dbReference type="RefSeq" id="XP_069213632.1">
    <property type="nucleotide sequence ID" value="XM_069350088.1"/>
</dbReference>
<protein>
    <submittedName>
        <fullName evidence="2">Uncharacterized protein</fullName>
    </submittedName>
</protein>
<organism evidence="2 3">
    <name type="scientific">Vanrija albida</name>
    <dbReference type="NCBI Taxonomy" id="181172"/>
    <lineage>
        <taxon>Eukaryota</taxon>
        <taxon>Fungi</taxon>
        <taxon>Dikarya</taxon>
        <taxon>Basidiomycota</taxon>
        <taxon>Agaricomycotina</taxon>
        <taxon>Tremellomycetes</taxon>
        <taxon>Trichosporonales</taxon>
        <taxon>Trichosporonaceae</taxon>
        <taxon>Vanrija</taxon>
    </lineage>
</organism>
<dbReference type="EMBL" id="JBBXJM010000001">
    <property type="protein sequence ID" value="KAL1413688.1"/>
    <property type="molecule type" value="Genomic_DNA"/>
</dbReference>
<name>A0ABR3QGZ2_9TREE</name>
<keyword evidence="3" id="KW-1185">Reference proteome</keyword>
<feature type="compositionally biased region" description="Low complexity" evidence="1">
    <location>
        <begin position="167"/>
        <end position="176"/>
    </location>
</feature>
<sequence>MALASFPGSSGATTVAITIPSWTDAARTQTIIALVPSFAVDSTTKSALERVIGRHFKTITVLLPGIRRELVKWKDDCVAAQKGEGAAQGVCVKVLERLLFKLDILDTLVGRLAAIDLALAQPYTQDKSPATPHLPLRRVASAESDASDTTPVSVSALTSMLPPPPGDASAPAALSPDDQRRKMAERSLYFKLLLNRIEEYHREMPEAAYYRDSDRLNGLMVALYAHVKSQTKNFEREMRDMVSITLGGELLPPPPP</sequence>
<evidence type="ECO:0000256" key="1">
    <source>
        <dbReference type="SAM" id="MobiDB-lite"/>
    </source>
</evidence>
<feature type="region of interest" description="Disordered" evidence="1">
    <location>
        <begin position="139"/>
        <end position="178"/>
    </location>
</feature>
<feature type="compositionally biased region" description="Polar residues" evidence="1">
    <location>
        <begin position="147"/>
        <end position="158"/>
    </location>
</feature>
<dbReference type="GeneID" id="95982511"/>
<proteinExistence type="predicted"/>
<evidence type="ECO:0000313" key="3">
    <source>
        <dbReference type="Proteomes" id="UP001565368"/>
    </source>
</evidence>
<comment type="caution">
    <text evidence="2">The sequence shown here is derived from an EMBL/GenBank/DDBJ whole genome shotgun (WGS) entry which is preliminary data.</text>
</comment>
<evidence type="ECO:0000313" key="2">
    <source>
        <dbReference type="EMBL" id="KAL1413688.1"/>
    </source>
</evidence>